<evidence type="ECO:0000313" key="1">
    <source>
        <dbReference type="EMBL" id="UXI66891.1"/>
    </source>
</evidence>
<dbReference type="EMBL" id="CP104694">
    <property type="protein sequence ID" value="UXI66891.1"/>
    <property type="molecule type" value="Genomic_DNA"/>
</dbReference>
<proteinExistence type="predicted"/>
<gene>
    <name evidence="1" type="ORF">N4264_19340</name>
</gene>
<dbReference type="Proteomes" id="UP001064632">
    <property type="component" value="Chromosome"/>
</dbReference>
<dbReference type="RefSeq" id="WP_261693871.1">
    <property type="nucleotide sequence ID" value="NZ_CP104694.1"/>
</dbReference>
<name>A0ABY6BA03_9GAMM</name>
<accession>A0ABY6BA03</accession>
<evidence type="ECO:0000313" key="2">
    <source>
        <dbReference type="Proteomes" id="UP001064632"/>
    </source>
</evidence>
<protein>
    <submittedName>
        <fullName evidence="1">Uncharacterized protein</fullName>
    </submittedName>
</protein>
<organism evidence="1 2">
    <name type="scientific">Tahibacter amnicola</name>
    <dbReference type="NCBI Taxonomy" id="2976241"/>
    <lineage>
        <taxon>Bacteria</taxon>
        <taxon>Pseudomonadati</taxon>
        <taxon>Pseudomonadota</taxon>
        <taxon>Gammaproteobacteria</taxon>
        <taxon>Lysobacterales</taxon>
        <taxon>Rhodanobacteraceae</taxon>
        <taxon>Tahibacter</taxon>
    </lineage>
</organism>
<sequence>MRGIALQSSIEFPTAFEPLLDQLGGRTWLALPHSFDGAQDWGDDGAYDENTETFTHGPGFDFPNEVQLVQEPHIRFNDAATQYGYCARCDLFPKYASAISNDWSALFGTRKPVPDPMMWLRAYYASDHRSAYLQEHADCVIQCVDAAYWAFHSHDENLVTRLAAYWDRRGWPWRTQGLADTPL</sequence>
<keyword evidence="2" id="KW-1185">Reference proteome</keyword>
<reference evidence="1" key="1">
    <citation type="submission" date="2022-09" db="EMBL/GenBank/DDBJ databases">
        <title>Tahibacter sp. nov., isolated from a fresh water.</title>
        <authorList>
            <person name="Baek J.H."/>
            <person name="Lee J.K."/>
            <person name="Kim J.M."/>
            <person name="Jeon C.O."/>
        </authorList>
    </citation>
    <scope>NUCLEOTIDE SEQUENCE</scope>
    <source>
        <strain evidence="1">W38</strain>
    </source>
</reference>